<reference evidence="17" key="1">
    <citation type="submission" date="2022-12" db="EMBL/GenBank/DDBJ databases">
        <title>Genome assemblies of Blomia tropicalis.</title>
        <authorList>
            <person name="Cui Y."/>
        </authorList>
    </citation>
    <scope>NUCLEOTIDE SEQUENCE</scope>
    <source>
        <tissue evidence="17">Adult mites</tissue>
    </source>
</reference>
<dbReference type="FunFam" id="3.90.550.10:FF:000041">
    <property type="entry name" value="UDP-glucose ceramide glucosyltransferase"/>
    <property type="match status" value="1"/>
</dbReference>
<evidence type="ECO:0000256" key="11">
    <source>
        <dbReference type="ARBA" id="ARBA00023034"/>
    </source>
</evidence>
<evidence type="ECO:0000313" key="17">
    <source>
        <dbReference type="EMBL" id="KAJ6218000.1"/>
    </source>
</evidence>
<gene>
    <name evidence="17" type="ORF">RDWZM_009157</name>
</gene>
<comment type="pathway">
    <text evidence="3">Sphingolipid metabolism.</text>
</comment>
<evidence type="ECO:0000256" key="7">
    <source>
        <dbReference type="ARBA" id="ARBA00022676"/>
    </source>
</evidence>
<feature type="transmembrane region" description="Helical" evidence="16">
    <location>
        <begin position="324"/>
        <end position="348"/>
    </location>
</feature>
<keyword evidence="11" id="KW-0333">Golgi apparatus</keyword>
<dbReference type="GO" id="GO:0006679">
    <property type="term" value="P:glucosylceramide biosynthetic process"/>
    <property type="evidence" value="ECO:0007669"/>
    <property type="project" value="TreeGrafter"/>
</dbReference>
<dbReference type="Proteomes" id="UP001142055">
    <property type="component" value="Chromosome 3"/>
</dbReference>
<dbReference type="EC" id="2.4.1.80" evidence="5"/>
<evidence type="ECO:0000256" key="4">
    <source>
        <dbReference type="ARBA" id="ARBA00006739"/>
    </source>
</evidence>
<feature type="transmembrane region" description="Helical" evidence="16">
    <location>
        <begin position="355"/>
        <end position="377"/>
    </location>
</feature>
<evidence type="ECO:0000256" key="6">
    <source>
        <dbReference type="ARBA" id="ARBA00022516"/>
    </source>
</evidence>
<dbReference type="InterPro" id="IPR025993">
    <property type="entry name" value="Ceramide_glucosylTrfase"/>
</dbReference>
<proteinExistence type="inferred from homology"/>
<evidence type="ECO:0000256" key="12">
    <source>
        <dbReference type="ARBA" id="ARBA00023098"/>
    </source>
</evidence>
<evidence type="ECO:0000256" key="15">
    <source>
        <dbReference type="ARBA" id="ARBA00048104"/>
    </source>
</evidence>
<keyword evidence="7" id="KW-0328">Glycosyltransferase</keyword>
<dbReference type="AlphaFoldDB" id="A0A9Q0M608"/>
<evidence type="ECO:0000256" key="14">
    <source>
        <dbReference type="ARBA" id="ARBA00047869"/>
    </source>
</evidence>
<evidence type="ECO:0000256" key="9">
    <source>
        <dbReference type="ARBA" id="ARBA00022692"/>
    </source>
</evidence>
<keyword evidence="9 16" id="KW-0812">Transmembrane</keyword>
<keyword evidence="10 16" id="KW-1133">Transmembrane helix</keyword>
<evidence type="ECO:0000256" key="2">
    <source>
        <dbReference type="ARBA" id="ARBA00004760"/>
    </source>
</evidence>
<comment type="similarity">
    <text evidence="4">Belongs to the glycosyltransferase 2 family.</text>
</comment>
<dbReference type="Gene3D" id="3.90.550.10">
    <property type="entry name" value="Spore Coat Polysaccharide Biosynthesis Protein SpsA, Chain A"/>
    <property type="match status" value="1"/>
</dbReference>
<evidence type="ECO:0000256" key="16">
    <source>
        <dbReference type="SAM" id="Phobius"/>
    </source>
</evidence>
<comment type="caution">
    <text evidence="17">The sequence shown here is derived from an EMBL/GenBank/DDBJ whole genome shotgun (WGS) entry which is preliminary data.</text>
</comment>
<comment type="catalytic activity">
    <reaction evidence="14">
        <text>UDP-alpha-D-xylose + an N-acylsphing-4-enine = a beta-D-xylosyl-(1&lt;-&gt;1')-N-acylsphing-4-enine + UDP + H(+)</text>
        <dbReference type="Rhea" id="RHEA:70243"/>
        <dbReference type="ChEBI" id="CHEBI:15378"/>
        <dbReference type="ChEBI" id="CHEBI:52639"/>
        <dbReference type="ChEBI" id="CHEBI:57632"/>
        <dbReference type="ChEBI" id="CHEBI:58223"/>
        <dbReference type="ChEBI" id="CHEBI:189068"/>
    </reaction>
    <physiologicalReaction direction="left-to-right" evidence="14">
        <dbReference type="Rhea" id="RHEA:70244"/>
    </physiologicalReaction>
</comment>
<dbReference type="Pfam" id="PF13506">
    <property type="entry name" value="Glyco_transf_21"/>
    <property type="match status" value="1"/>
</dbReference>
<dbReference type="PANTHER" id="PTHR12726">
    <property type="entry name" value="CERAMIDE GLUCOSYLTRANSFERASE"/>
    <property type="match status" value="1"/>
</dbReference>
<evidence type="ECO:0000256" key="5">
    <source>
        <dbReference type="ARBA" id="ARBA00012699"/>
    </source>
</evidence>
<dbReference type="InterPro" id="IPR029044">
    <property type="entry name" value="Nucleotide-diphossugar_trans"/>
</dbReference>
<dbReference type="PANTHER" id="PTHR12726:SF0">
    <property type="entry name" value="CERAMIDE GLUCOSYLTRANSFERASE"/>
    <property type="match status" value="1"/>
</dbReference>
<dbReference type="SUPFAM" id="SSF53448">
    <property type="entry name" value="Nucleotide-diphospho-sugar transferases"/>
    <property type="match status" value="1"/>
</dbReference>
<accession>A0A9Q0M608</accession>
<evidence type="ECO:0000256" key="10">
    <source>
        <dbReference type="ARBA" id="ARBA00022989"/>
    </source>
</evidence>
<sequence>MDRPYMEYAFDSFSIILITIWSSVWIIHFGALFHATRRLHKRWTQPIFSSATPPSVSILKPLMGVDQNLYSNLESFFQLKYPSQFELLFCIEDKTDPAIDVVNRLIDRYPKVDAKLFVGGNTIAPIGVNPKINNMQPGYYSSKYELLLISDSRIYMKPNMLTHMVYCLIAEDGDSIGLVHQMPFTTDRNSLSGCLEQVFFGTTHARPYLFSDLIRVNCPNGMSTLMRKAVLDEAGGLVAFGRYLAEDFFIAKYFTDNGWSMRVDHQPALQNAFDDDIGQFRRRILRWAQLRQSMLPHMILLEPLGQCFFIGIAAAWSISYQFEWINPFIVFGVHVLCWFICDFILCLIIRHSISFLFIIYFIPMWLLSELLVTEAYLRAVVQPTIRWRGKRYRLRWGGLAVEVPQ</sequence>
<evidence type="ECO:0000256" key="1">
    <source>
        <dbReference type="ARBA" id="ARBA00004653"/>
    </source>
</evidence>
<dbReference type="CDD" id="cd02520">
    <property type="entry name" value="Glucosylceramide_synthase"/>
    <property type="match status" value="1"/>
</dbReference>
<evidence type="ECO:0000313" key="18">
    <source>
        <dbReference type="Proteomes" id="UP001142055"/>
    </source>
</evidence>
<evidence type="ECO:0000256" key="13">
    <source>
        <dbReference type="ARBA" id="ARBA00023136"/>
    </source>
</evidence>
<dbReference type="GO" id="GO:0000139">
    <property type="term" value="C:Golgi membrane"/>
    <property type="evidence" value="ECO:0007669"/>
    <property type="project" value="UniProtKB-SubCell"/>
</dbReference>
<dbReference type="EMBL" id="JAPWDV010000003">
    <property type="protein sequence ID" value="KAJ6218000.1"/>
    <property type="molecule type" value="Genomic_DNA"/>
</dbReference>
<keyword evidence="6" id="KW-0444">Lipid biosynthesis</keyword>
<comment type="subcellular location">
    <subcellularLocation>
        <location evidence="1">Golgi apparatus membrane</location>
        <topology evidence="1">Multi-pass membrane protein</topology>
    </subcellularLocation>
</comment>
<dbReference type="GO" id="GO:0008120">
    <property type="term" value="F:ceramide glucosyltransferase activity"/>
    <property type="evidence" value="ECO:0007669"/>
    <property type="project" value="UniProtKB-EC"/>
</dbReference>
<keyword evidence="13 16" id="KW-0472">Membrane</keyword>
<keyword evidence="18" id="KW-1185">Reference proteome</keyword>
<feature type="transmembrane region" description="Helical" evidence="16">
    <location>
        <begin position="12"/>
        <end position="33"/>
    </location>
</feature>
<feature type="transmembrane region" description="Helical" evidence="16">
    <location>
        <begin position="299"/>
        <end position="318"/>
    </location>
</feature>
<keyword evidence="8" id="KW-0808">Transferase</keyword>
<protein>
    <recommendedName>
        <fullName evidence="5">ceramide glucosyltransferase</fullName>
        <ecNumber evidence="5">2.4.1.80</ecNumber>
    </recommendedName>
</protein>
<organism evidence="17 18">
    <name type="scientific">Blomia tropicalis</name>
    <name type="common">Mite</name>
    <dbReference type="NCBI Taxonomy" id="40697"/>
    <lineage>
        <taxon>Eukaryota</taxon>
        <taxon>Metazoa</taxon>
        <taxon>Ecdysozoa</taxon>
        <taxon>Arthropoda</taxon>
        <taxon>Chelicerata</taxon>
        <taxon>Arachnida</taxon>
        <taxon>Acari</taxon>
        <taxon>Acariformes</taxon>
        <taxon>Sarcoptiformes</taxon>
        <taxon>Astigmata</taxon>
        <taxon>Glycyphagoidea</taxon>
        <taxon>Echimyopodidae</taxon>
        <taxon>Blomia</taxon>
    </lineage>
</organism>
<keyword evidence="12" id="KW-0443">Lipid metabolism</keyword>
<name>A0A9Q0M608_BLOTA</name>
<evidence type="ECO:0000256" key="3">
    <source>
        <dbReference type="ARBA" id="ARBA00004991"/>
    </source>
</evidence>
<comment type="pathway">
    <text evidence="2">Lipid metabolism; sphingolipid metabolism.</text>
</comment>
<evidence type="ECO:0000256" key="8">
    <source>
        <dbReference type="ARBA" id="ARBA00022679"/>
    </source>
</evidence>
<comment type="catalytic activity">
    <reaction evidence="15">
        <text>N-(9Z-octadecenoyl)-sphing-4-enine + UDP-alpha-D-xylose = beta-D-xylosyl-(1&lt;-&gt;1')-N-(9Z-octadecenoyl)-sphing-4-enine + UDP + H(+)</text>
        <dbReference type="Rhea" id="RHEA:70247"/>
        <dbReference type="ChEBI" id="CHEBI:15378"/>
        <dbReference type="ChEBI" id="CHEBI:57632"/>
        <dbReference type="ChEBI" id="CHEBI:58223"/>
        <dbReference type="ChEBI" id="CHEBI:77996"/>
        <dbReference type="ChEBI" id="CHEBI:189081"/>
    </reaction>
    <physiologicalReaction direction="left-to-right" evidence="15">
        <dbReference type="Rhea" id="RHEA:70248"/>
    </physiologicalReaction>
</comment>